<evidence type="ECO:0000256" key="1">
    <source>
        <dbReference type="SAM" id="MobiDB-lite"/>
    </source>
</evidence>
<evidence type="ECO:0000259" key="2">
    <source>
        <dbReference type="PROSITE" id="PS50011"/>
    </source>
</evidence>
<dbReference type="SUPFAM" id="SSF56112">
    <property type="entry name" value="Protein kinase-like (PK-like)"/>
    <property type="match status" value="1"/>
</dbReference>
<keyword evidence="4" id="KW-1185">Reference proteome</keyword>
<feature type="compositionally biased region" description="Basic and acidic residues" evidence="1">
    <location>
        <begin position="338"/>
        <end position="351"/>
    </location>
</feature>
<dbReference type="PROSITE" id="PS50011">
    <property type="entry name" value="PROTEIN_KINASE_DOM"/>
    <property type="match status" value="1"/>
</dbReference>
<evidence type="ECO:0000313" key="3">
    <source>
        <dbReference type="EMBL" id="MDT0348099.1"/>
    </source>
</evidence>
<evidence type="ECO:0000313" key="4">
    <source>
        <dbReference type="Proteomes" id="UP001183202"/>
    </source>
</evidence>
<dbReference type="Gene3D" id="1.10.510.10">
    <property type="entry name" value="Transferase(Phosphotransferase) domain 1"/>
    <property type="match status" value="1"/>
</dbReference>
<feature type="region of interest" description="Disordered" evidence="1">
    <location>
        <begin position="402"/>
        <end position="425"/>
    </location>
</feature>
<protein>
    <recommendedName>
        <fullName evidence="2">Protein kinase domain-containing protein</fullName>
    </recommendedName>
</protein>
<dbReference type="InterPro" id="IPR011009">
    <property type="entry name" value="Kinase-like_dom_sf"/>
</dbReference>
<gene>
    <name evidence="3" type="ORF">RM445_00995</name>
</gene>
<dbReference type="RefSeq" id="WP_311553998.1">
    <property type="nucleotide sequence ID" value="NZ_JAVREJ010000001.1"/>
</dbReference>
<comment type="caution">
    <text evidence="3">The sequence shown here is derived from an EMBL/GenBank/DDBJ whole genome shotgun (WGS) entry which is preliminary data.</text>
</comment>
<organism evidence="3 4">
    <name type="scientific">Pseudonocardia charpentierae</name>
    <dbReference type="NCBI Taxonomy" id="3075545"/>
    <lineage>
        <taxon>Bacteria</taxon>
        <taxon>Bacillati</taxon>
        <taxon>Actinomycetota</taxon>
        <taxon>Actinomycetes</taxon>
        <taxon>Pseudonocardiales</taxon>
        <taxon>Pseudonocardiaceae</taxon>
        <taxon>Pseudonocardia</taxon>
    </lineage>
</organism>
<sequence>MTEFVCRRTGQTYEVGEQLDQNGQALVHAVVSAGPDLALKQYLPATLHKRPDLEARIKSMIANPPAYRPDRTGPVICAWPEDAAYVAGQFAGFVMPRIDTRAAITIPDLATRHTTTWHDRLAVAENLARAVAVLHDGDVVIGDFREWNLLAWSDGHVTLLGCDRMQVVDPVSHRRFPCVAGRDACTPPELQLPSSLSSMLRTSSSDIFTLALHLHLLLLDGAHPFRGQWRGGGDNPPEHVLAQEGLWTYAGDRRLAPYPSSAPLAALPETLQQFFRAAFVDGARNPEARPPAQDWLIELTHLRESLATPRRLATVTPPRPAAVAAASPVAAPAHHDLGDAETHRLPPEPSHRVTPSGTRRLESTPPRRRRNALRLAACVATAAVAIGGVVGVSTAARRSVAHVADPTVSEQTPTTSTQPRPDDPTAALEQVRARDAAVVETLAESWVAQLSARPAESSTTDRTATDVAVLAGHEALRRQYPGAVLLKSTDWNYDGDFWITVVRERFSSAEEANDWCGTHHFAPQDCFAKKLSHSGVVEGSAKYRR</sequence>
<feature type="region of interest" description="Disordered" evidence="1">
    <location>
        <begin position="338"/>
        <end position="368"/>
    </location>
</feature>
<dbReference type="EMBL" id="JAVREJ010000001">
    <property type="protein sequence ID" value="MDT0348099.1"/>
    <property type="molecule type" value="Genomic_DNA"/>
</dbReference>
<dbReference type="InterPro" id="IPR000719">
    <property type="entry name" value="Prot_kinase_dom"/>
</dbReference>
<dbReference type="Proteomes" id="UP001183202">
    <property type="component" value="Unassembled WGS sequence"/>
</dbReference>
<accession>A0ABU2N5W9</accession>
<reference evidence="4" key="1">
    <citation type="submission" date="2023-07" db="EMBL/GenBank/DDBJ databases">
        <title>30 novel species of actinomycetes from the DSMZ collection.</title>
        <authorList>
            <person name="Nouioui I."/>
        </authorList>
    </citation>
    <scope>NUCLEOTIDE SEQUENCE [LARGE SCALE GENOMIC DNA]</scope>
    <source>
        <strain evidence="4">DSM 45834</strain>
    </source>
</reference>
<name>A0ABU2N5W9_9PSEU</name>
<proteinExistence type="predicted"/>
<feature type="compositionally biased region" description="Polar residues" evidence="1">
    <location>
        <begin position="408"/>
        <end position="419"/>
    </location>
</feature>
<feature type="domain" description="Protein kinase" evidence="2">
    <location>
        <begin position="13"/>
        <end position="302"/>
    </location>
</feature>